<keyword evidence="2" id="KW-0238">DNA-binding</keyword>
<dbReference type="PROSITE" id="PS00622">
    <property type="entry name" value="HTH_LUXR_1"/>
    <property type="match status" value="1"/>
</dbReference>
<dbReference type="GO" id="GO:0003677">
    <property type="term" value="F:DNA binding"/>
    <property type="evidence" value="ECO:0007669"/>
    <property type="project" value="UniProtKB-KW"/>
</dbReference>
<dbReference type="SMART" id="SM00421">
    <property type="entry name" value="HTH_LUXR"/>
    <property type="match status" value="1"/>
</dbReference>
<proteinExistence type="predicted"/>
<dbReference type="AlphaFoldDB" id="A0A2N7VCG4"/>
<evidence type="ECO:0000259" key="4">
    <source>
        <dbReference type="PROSITE" id="PS50043"/>
    </source>
</evidence>
<dbReference type="InterPro" id="IPR016032">
    <property type="entry name" value="Sig_transdc_resp-reg_C-effctor"/>
</dbReference>
<dbReference type="PROSITE" id="PS50043">
    <property type="entry name" value="HTH_LUXR_2"/>
    <property type="match status" value="1"/>
</dbReference>
<dbReference type="Pfam" id="PF00196">
    <property type="entry name" value="GerE"/>
    <property type="match status" value="1"/>
</dbReference>
<keyword evidence="1" id="KW-0805">Transcription regulation</keyword>
<dbReference type="InterPro" id="IPR036388">
    <property type="entry name" value="WH-like_DNA-bd_sf"/>
</dbReference>
<dbReference type="CDD" id="cd06170">
    <property type="entry name" value="LuxR_C_like"/>
    <property type="match status" value="1"/>
</dbReference>
<keyword evidence="3" id="KW-0804">Transcription</keyword>
<keyword evidence="6" id="KW-1185">Reference proteome</keyword>
<evidence type="ECO:0000256" key="1">
    <source>
        <dbReference type="ARBA" id="ARBA00023015"/>
    </source>
</evidence>
<evidence type="ECO:0000256" key="2">
    <source>
        <dbReference type="ARBA" id="ARBA00023125"/>
    </source>
</evidence>
<sequence length="117" mass="13325">HLLYGEWLRRERRRIDAREQLRIAHGMLDAIGMEAFAERARRELRATGETARKRTAAVSGEQLTAQETQIARLARDGLSNPEIGARLFISARTVQYHLRNVFAKAGISSRSQLDRVL</sequence>
<dbReference type="SUPFAM" id="SSF46894">
    <property type="entry name" value="C-terminal effector domain of the bipartite response regulators"/>
    <property type="match status" value="1"/>
</dbReference>
<protein>
    <submittedName>
        <fullName evidence="5">LuxR family transcriptional regulator</fullName>
    </submittedName>
</protein>
<dbReference type="InterPro" id="IPR000792">
    <property type="entry name" value="Tscrpt_reg_LuxR_C"/>
</dbReference>
<reference evidence="5 6" key="1">
    <citation type="submission" date="2018-01" db="EMBL/GenBank/DDBJ databases">
        <title>Whole genome analyses suggest that Burkholderia sensu lato contains two further novel genera in the rhizoxinica-symbiotica group Mycetohabitans gen. nov., and Trinickia gen. nov.: implications for the evolution of diazotrophy and nodulation in the Burkholderiaceae.</title>
        <authorList>
            <person name="Estrada-de los Santos P."/>
            <person name="Palmer M."/>
            <person name="Chavez-Ramirez B."/>
            <person name="Beukes C."/>
            <person name="Steenkamp E.T."/>
            <person name="Hirsch A.M."/>
            <person name="Manyaka P."/>
            <person name="Maluk M."/>
            <person name="Lafos M."/>
            <person name="Crook M."/>
            <person name="Gross E."/>
            <person name="Simon M.F."/>
            <person name="Bueno dos Reis Junior F."/>
            <person name="Poole P.S."/>
            <person name="Venter S.N."/>
            <person name="James E.K."/>
        </authorList>
    </citation>
    <scope>NUCLEOTIDE SEQUENCE [LARGE SCALE GENOMIC DNA]</scope>
    <source>
        <strain evidence="5 6">GP25-8</strain>
    </source>
</reference>
<feature type="non-terminal residue" evidence="5">
    <location>
        <position position="1"/>
    </location>
</feature>
<feature type="domain" description="HTH luxR-type" evidence="4">
    <location>
        <begin position="56"/>
        <end position="117"/>
    </location>
</feature>
<evidence type="ECO:0000256" key="3">
    <source>
        <dbReference type="ARBA" id="ARBA00023163"/>
    </source>
</evidence>
<name>A0A2N7VCG4_9BURK</name>
<evidence type="ECO:0000313" key="6">
    <source>
        <dbReference type="Proteomes" id="UP000235347"/>
    </source>
</evidence>
<comment type="caution">
    <text evidence="5">The sequence shown here is derived from an EMBL/GenBank/DDBJ whole genome shotgun (WGS) entry which is preliminary data.</text>
</comment>
<dbReference type="PANTHER" id="PTHR44688:SF16">
    <property type="entry name" value="DNA-BINDING TRANSCRIPTIONAL ACTIVATOR DEVR_DOSR"/>
    <property type="match status" value="1"/>
</dbReference>
<gene>
    <name evidence="5" type="ORF">C0Z19_27720</name>
</gene>
<dbReference type="Gene3D" id="1.10.10.10">
    <property type="entry name" value="Winged helix-like DNA-binding domain superfamily/Winged helix DNA-binding domain"/>
    <property type="match status" value="1"/>
</dbReference>
<dbReference type="PRINTS" id="PR00038">
    <property type="entry name" value="HTHLUXR"/>
</dbReference>
<accession>A0A2N7VCG4</accession>
<organism evidence="5 6">
    <name type="scientific">Trinickia soli</name>
    <dbReference type="NCBI Taxonomy" id="380675"/>
    <lineage>
        <taxon>Bacteria</taxon>
        <taxon>Pseudomonadati</taxon>
        <taxon>Pseudomonadota</taxon>
        <taxon>Betaproteobacteria</taxon>
        <taxon>Burkholderiales</taxon>
        <taxon>Burkholderiaceae</taxon>
        <taxon>Trinickia</taxon>
    </lineage>
</organism>
<evidence type="ECO:0000313" key="5">
    <source>
        <dbReference type="EMBL" id="PMS14868.1"/>
    </source>
</evidence>
<dbReference type="PANTHER" id="PTHR44688">
    <property type="entry name" value="DNA-BINDING TRANSCRIPTIONAL ACTIVATOR DEVR_DOSR"/>
    <property type="match status" value="1"/>
</dbReference>
<dbReference type="RefSeq" id="WP_146012170.1">
    <property type="nucleotide sequence ID" value="NZ_PNYB01000074.1"/>
</dbReference>
<dbReference type="EMBL" id="PNYB01000074">
    <property type="protein sequence ID" value="PMS14868.1"/>
    <property type="molecule type" value="Genomic_DNA"/>
</dbReference>
<dbReference type="Proteomes" id="UP000235347">
    <property type="component" value="Unassembled WGS sequence"/>
</dbReference>
<dbReference type="GO" id="GO:0006355">
    <property type="term" value="P:regulation of DNA-templated transcription"/>
    <property type="evidence" value="ECO:0007669"/>
    <property type="project" value="InterPro"/>
</dbReference>